<dbReference type="RefSeq" id="WP_349963369.1">
    <property type="nucleotide sequence ID" value="NZ_CP157965.1"/>
</dbReference>
<evidence type="ECO:0000313" key="1">
    <source>
        <dbReference type="EMBL" id="XBT98092.1"/>
    </source>
</evidence>
<proteinExistence type="predicted"/>
<dbReference type="EMBL" id="CP157965">
    <property type="protein sequence ID" value="XBT98092.1"/>
    <property type="molecule type" value="Genomic_DNA"/>
</dbReference>
<sequence>MDAEKIKFGNDKCALLKAATATRGAMLDEIAKHQGQCGLKEQFVDMLRSQQSSFGSQAAAVCK</sequence>
<dbReference type="AlphaFoldDB" id="A0AAU7S6P4"/>
<organism evidence="1">
    <name type="scientific">Rhizobium sp. ZPR3</name>
    <dbReference type="NCBI Taxonomy" id="3158967"/>
    <lineage>
        <taxon>Bacteria</taxon>
        <taxon>Pseudomonadati</taxon>
        <taxon>Pseudomonadota</taxon>
        <taxon>Alphaproteobacteria</taxon>
        <taxon>Hyphomicrobiales</taxon>
        <taxon>Rhizobiaceae</taxon>
        <taxon>Rhizobium/Agrobacterium group</taxon>
        <taxon>Rhizobium</taxon>
    </lineage>
</organism>
<accession>A0AAU7S6P4</accession>
<gene>
    <name evidence="1" type="ORF">ABM479_35885</name>
</gene>
<keyword evidence="1" id="KW-0614">Plasmid</keyword>
<reference evidence="1" key="1">
    <citation type="submission" date="2024-06" db="EMBL/GenBank/DDBJ databases">
        <authorList>
            <person name="Li T."/>
            <person name="Gao R."/>
        </authorList>
    </citation>
    <scope>NUCLEOTIDE SEQUENCE</scope>
    <source>
        <strain evidence="1">ZPR3</strain>
        <plasmid evidence="1">unnamed5</plasmid>
    </source>
</reference>
<name>A0AAU7S6P4_9HYPH</name>
<protein>
    <submittedName>
        <fullName evidence="1">Uncharacterized protein</fullName>
    </submittedName>
</protein>
<geneLocation type="plasmid" evidence="1">
    <name>unnamed5</name>
</geneLocation>